<dbReference type="GO" id="GO:0003676">
    <property type="term" value="F:nucleic acid binding"/>
    <property type="evidence" value="ECO:0007669"/>
    <property type="project" value="InterPro"/>
</dbReference>
<feature type="domain" description="Integrase catalytic" evidence="1">
    <location>
        <begin position="1"/>
        <end position="149"/>
    </location>
</feature>
<accession>A0AAV7TXI8</accession>
<organism evidence="2 3">
    <name type="scientific">Pleurodeles waltl</name>
    <name type="common">Iberian ribbed newt</name>
    <dbReference type="NCBI Taxonomy" id="8319"/>
    <lineage>
        <taxon>Eukaryota</taxon>
        <taxon>Metazoa</taxon>
        <taxon>Chordata</taxon>
        <taxon>Craniata</taxon>
        <taxon>Vertebrata</taxon>
        <taxon>Euteleostomi</taxon>
        <taxon>Amphibia</taxon>
        <taxon>Batrachia</taxon>
        <taxon>Caudata</taxon>
        <taxon>Salamandroidea</taxon>
        <taxon>Salamandridae</taxon>
        <taxon>Pleurodelinae</taxon>
        <taxon>Pleurodeles</taxon>
    </lineage>
</organism>
<dbReference type="InterPro" id="IPR050951">
    <property type="entry name" value="Retrovirus_Pol_polyprotein"/>
</dbReference>
<dbReference type="PROSITE" id="PS50994">
    <property type="entry name" value="INTEGRASE"/>
    <property type="match status" value="1"/>
</dbReference>
<evidence type="ECO:0000259" key="1">
    <source>
        <dbReference type="PROSITE" id="PS50994"/>
    </source>
</evidence>
<dbReference type="EMBL" id="JANPWB010000006">
    <property type="protein sequence ID" value="KAJ1180899.1"/>
    <property type="molecule type" value="Genomic_DNA"/>
</dbReference>
<dbReference type="InterPro" id="IPR056924">
    <property type="entry name" value="SH3_Tf2-1"/>
</dbReference>
<reference evidence="2" key="1">
    <citation type="journal article" date="2022" name="bioRxiv">
        <title>Sequencing and chromosome-scale assembly of the giantPleurodeles waltlgenome.</title>
        <authorList>
            <person name="Brown T."/>
            <person name="Elewa A."/>
            <person name="Iarovenko S."/>
            <person name="Subramanian E."/>
            <person name="Araus A.J."/>
            <person name="Petzold A."/>
            <person name="Susuki M."/>
            <person name="Suzuki K.-i.T."/>
            <person name="Hayashi T."/>
            <person name="Toyoda A."/>
            <person name="Oliveira C."/>
            <person name="Osipova E."/>
            <person name="Leigh N.D."/>
            <person name="Simon A."/>
            <person name="Yun M.H."/>
        </authorList>
    </citation>
    <scope>NUCLEOTIDE SEQUENCE</scope>
    <source>
        <strain evidence="2">20211129_DDA</strain>
        <tissue evidence="2">Liver</tissue>
    </source>
</reference>
<evidence type="ECO:0000313" key="3">
    <source>
        <dbReference type="Proteomes" id="UP001066276"/>
    </source>
</evidence>
<dbReference type="InterPro" id="IPR012337">
    <property type="entry name" value="RNaseH-like_sf"/>
</dbReference>
<name>A0AAV7TXI8_PLEWA</name>
<dbReference type="InterPro" id="IPR036397">
    <property type="entry name" value="RNaseH_sf"/>
</dbReference>
<protein>
    <recommendedName>
        <fullName evidence="1">Integrase catalytic domain-containing protein</fullName>
    </recommendedName>
</protein>
<sequence length="259" mass="29757">MDIIGPLNPSSKGQQYVLVLVDYATRYPEAIPLPSMHTKVIAQAMIEFFSRVGFPKEILTDQGTPFMSRLMSEVSKTLGIKQIRTSVYHRQTDGLVERYNRTIKSLLIKSIANDGRDWEKKLPLVLYTIRTHVQSSLGHSPFELLFGRPPRTLLEMLAEQWEETDEESKELPTYTKELRENLHSIREKAHTTLRTSQEKQKQGYDTRSVLRSLKVGDKALVLLLSCENKLLARWQGPYEVLEQINPTTYKLALPHGHGR</sequence>
<dbReference type="SUPFAM" id="SSF53098">
    <property type="entry name" value="Ribonuclease H-like"/>
    <property type="match status" value="1"/>
</dbReference>
<proteinExistence type="predicted"/>
<dbReference type="Proteomes" id="UP001066276">
    <property type="component" value="Chromosome 3_2"/>
</dbReference>
<dbReference type="InterPro" id="IPR001584">
    <property type="entry name" value="Integrase_cat-core"/>
</dbReference>
<dbReference type="Pfam" id="PF00665">
    <property type="entry name" value="rve"/>
    <property type="match status" value="1"/>
</dbReference>
<dbReference type="PANTHER" id="PTHR37984">
    <property type="entry name" value="PROTEIN CBG26694"/>
    <property type="match status" value="1"/>
</dbReference>
<comment type="caution">
    <text evidence="2">The sequence shown here is derived from an EMBL/GenBank/DDBJ whole genome shotgun (WGS) entry which is preliminary data.</text>
</comment>
<dbReference type="FunFam" id="3.30.420.10:FF:000032">
    <property type="entry name" value="Retrovirus-related Pol polyprotein from transposon 297-like Protein"/>
    <property type="match status" value="1"/>
</dbReference>
<keyword evidence="3" id="KW-1185">Reference proteome</keyword>
<dbReference type="GO" id="GO:0015074">
    <property type="term" value="P:DNA integration"/>
    <property type="evidence" value="ECO:0007669"/>
    <property type="project" value="InterPro"/>
</dbReference>
<dbReference type="Pfam" id="PF24626">
    <property type="entry name" value="SH3_Tf2-1"/>
    <property type="match status" value="1"/>
</dbReference>
<gene>
    <name evidence="2" type="ORF">NDU88_006110</name>
</gene>
<evidence type="ECO:0000313" key="2">
    <source>
        <dbReference type="EMBL" id="KAJ1180899.1"/>
    </source>
</evidence>
<dbReference type="PANTHER" id="PTHR37984:SF15">
    <property type="entry name" value="INTEGRASE CATALYTIC DOMAIN-CONTAINING PROTEIN"/>
    <property type="match status" value="1"/>
</dbReference>
<dbReference type="AlphaFoldDB" id="A0AAV7TXI8"/>
<dbReference type="Gene3D" id="3.30.420.10">
    <property type="entry name" value="Ribonuclease H-like superfamily/Ribonuclease H"/>
    <property type="match status" value="1"/>
</dbReference>